<protein>
    <submittedName>
        <fullName evidence="1">Sel1 repeat-containing protein</fullName>
    </submittedName>
</protein>
<dbReference type="InterPro" id="IPR011990">
    <property type="entry name" value="TPR-like_helical_dom_sf"/>
</dbReference>
<dbReference type="OrthoDB" id="8561742at2"/>
<sequence>MNMPYQPLYWRRVCDRCATLLLGFVIGLSGVPSAGALTGSMTLESAELSPGVPGLNQVVSAREFRAGLVDFDQGEFALARHHWAPMARLGHADSQFYMGLLHDVGVGIRPDAGQAIRWYRLAAEQGVAEAQQKLALGYARGEGVAPDMQQAVRWWLRAARQGHANAQYNLGMIFATGHDGIARDIHKAMHWWRQAALAGDSMAQYRLGALYVNGKTTQPDVCLGLHWWRKSQRNGLQQAHDALSALQHRFEAQHCLLTGP</sequence>
<organism evidence="1 2">
    <name type="scientific">Thiohalophilus thiocyanatoxydans</name>
    <dbReference type="NCBI Taxonomy" id="381308"/>
    <lineage>
        <taxon>Bacteria</taxon>
        <taxon>Pseudomonadati</taxon>
        <taxon>Pseudomonadota</taxon>
        <taxon>Gammaproteobacteria</taxon>
        <taxon>Thiohalomonadales</taxon>
        <taxon>Thiohalophilaceae</taxon>
        <taxon>Thiohalophilus</taxon>
    </lineage>
</organism>
<dbReference type="Pfam" id="PF08238">
    <property type="entry name" value="Sel1"/>
    <property type="match status" value="4"/>
</dbReference>
<evidence type="ECO:0000313" key="2">
    <source>
        <dbReference type="Proteomes" id="UP000294914"/>
    </source>
</evidence>
<gene>
    <name evidence="1" type="ORF">EDC23_0590</name>
</gene>
<dbReference type="EMBL" id="SOQX01000001">
    <property type="protein sequence ID" value="TDY04217.1"/>
    <property type="molecule type" value="Genomic_DNA"/>
</dbReference>
<dbReference type="PANTHER" id="PTHR45011:SF1">
    <property type="entry name" value="DAP3-BINDING CELL DEATH ENHANCER 1"/>
    <property type="match status" value="1"/>
</dbReference>
<accession>A0A4R8J1M7</accession>
<dbReference type="Gene3D" id="1.25.40.10">
    <property type="entry name" value="Tetratricopeptide repeat domain"/>
    <property type="match status" value="2"/>
</dbReference>
<dbReference type="InterPro" id="IPR006597">
    <property type="entry name" value="Sel1-like"/>
</dbReference>
<dbReference type="SUPFAM" id="SSF81901">
    <property type="entry name" value="HCP-like"/>
    <property type="match status" value="1"/>
</dbReference>
<comment type="caution">
    <text evidence="1">The sequence shown here is derived from an EMBL/GenBank/DDBJ whole genome shotgun (WGS) entry which is preliminary data.</text>
</comment>
<dbReference type="InterPro" id="IPR052748">
    <property type="entry name" value="ISR_Activator"/>
</dbReference>
<reference evidence="1 2" key="1">
    <citation type="submission" date="2019-03" db="EMBL/GenBank/DDBJ databases">
        <title>Genomic Encyclopedia of Type Strains, Phase IV (KMG-IV): sequencing the most valuable type-strain genomes for metagenomic binning, comparative biology and taxonomic classification.</title>
        <authorList>
            <person name="Goeker M."/>
        </authorList>
    </citation>
    <scope>NUCLEOTIDE SEQUENCE [LARGE SCALE GENOMIC DNA]</scope>
    <source>
        <strain evidence="1 2">DSM 16326</strain>
    </source>
</reference>
<dbReference type="SMART" id="SM00671">
    <property type="entry name" value="SEL1"/>
    <property type="match status" value="4"/>
</dbReference>
<name>A0A4R8J1M7_9GAMM</name>
<proteinExistence type="predicted"/>
<dbReference type="Proteomes" id="UP000294914">
    <property type="component" value="Unassembled WGS sequence"/>
</dbReference>
<keyword evidence="2" id="KW-1185">Reference proteome</keyword>
<dbReference type="RefSeq" id="WP_134080934.1">
    <property type="nucleotide sequence ID" value="NZ_SOQX01000001.1"/>
</dbReference>
<dbReference type="PANTHER" id="PTHR45011">
    <property type="entry name" value="DAP3-BINDING CELL DEATH ENHANCER 1"/>
    <property type="match status" value="1"/>
</dbReference>
<evidence type="ECO:0000313" key="1">
    <source>
        <dbReference type="EMBL" id="TDY04217.1"/>
    </source>
</evidence>
<dbReference type="AlphaFoldDB" id="A0A4R8J1M7"/>